<dbReference type="Gene3D" id="3.30.1490.20">
    <property type="entry name" value="ATP-grasp fold, A domain"/>
    <property type="match status" value="1"/>
</dbReference>
<evidence type="ECO:0000313" key="21">
    <source>
        <dbReference type="Proteomes" id="UP000027100"/>
    </source>
</evidence>
<keyword evidence="6 17" id="KW-0227">DNA damage</keyword>
<dbReference type="InterPro" id="IPR027417">
    <property type="entry name" value="P-loop_NTPase"/>
</dbReference>
<comment type="function">
    <text evidence="17">The UvrABC repair system catalyzes the recognition and processing of DNA lesions. UvrA is an ATPase and a DNA-binding protein. A damage recognition complex composed of 2 UvrA and 2 UvrB subunits scans DNA for abnormalities. When the presence of a lesion has been verified by UvrB, the UvrA molecules dissociate.</text>
</comment>
<feature type="region of interest" description="Disordered" evidence="18">
    <location>
        <begin position="950"/>
        <end position="993"/>
    </location>
</feature>
<dbReference type="Pfam" id="PF00005">
    <property type="entry name" value="ABC_tran"/>
    <property type="match status" value="1"/>
</dbReference>
<dbReference type="Gene3D" id="3.40.50.300">
    <property type="entry name" value="P-loop containing nucleotide triphosphate hydrolases"/>
    <property type="match status" value="2"/>
</dbReference>
<evidence type="ECO:0000256" key="14">
    <source>
        <dbReference type="ARBA" id="ARBA00038000"/>
    </source>
</evidence>
<dbReference type="PANTHER" id="PTHR43152:SF3">
    <property type="entry name" value="UVRABC SYSTEM PROTEIN A"/>
    <property type="match status" value="1"/>
</dbReference>
<evidence type="ECO:0000256" key="12">
    <source>
        <dbReference type="ARBA" id="ARBA00023125"/>
    </source>
</evidence>
<dbReference type="GO" id="GO:0008270">
    <property type="term" value="F:zinc ion binding"/>
    <property type="evidence" value="ECO:0007669"/>
    <property type="project" value="UniProtKB-UniRule"/>
</dbReference>
<dbReference type="STRING" id="1280954.HPO_10562"/>
<dbReference type="AlphaFoldDB" id="A0A062VFW9"/>
<evidence type="ECO:0000256" key="10">
    <source>
        <dbReference type="ARBA" id="ARBA00022840"/>
    </source>
</evidence>
<evidence type="ECO:0000256" key="2">
    <source>
        <dbReference type="ARBA" id="ARBA00022490"/>
    </source>
</evidence>
<evidence type="ECO:0000256" key="18">
    <source>
        <dbReference type="SAM" id="MobiDB-lite"/>
    </source>
</evidence>
<dbReference type="NCBIfam" id="NF001503">
    <property type="entry name" value="PRK00349.1"/>
    <property type="match status" value="1"/>
</dbReference>
<dbReference type="Pfam" id="PF17760">
    <property type="entry name" value="UvrA_inter"/>
    <property type="match status" value="1"/>
</dbReference>
<dbReference type="InterPro" id="IPR041102">
    <property type="entry name" value="UvrA_inter"/>
</dbReference>
<dbReference type="Pfam" id="PF17755">
    <property type="entry name" value="UvrA_DNA-bind"/>
    <property type="match status" value="1"/>
</dbReference>
<evidence type="ECO:0000313" key="20">
    <source>
        <dbReference type="EMBL" id="KCZ98340.1"/>
    </source>
</evidence>
<dbReference type="PROSITE" id="PS00211">
    <property type="entry name" value="ABC_TRANSPORTER_1"/>
    <property type="match status" value="2"/>
</dbReference>
<comment type="subunit">
    <text evidence="17">Forms a heterotetramer with UvrB during the search for lesions.</text>
</comment>
<sequence length="993" mass="108876">MAESPFIRVRGAKEHNLKNIDVDIPRGELVVMTGLSGSGKSSLAFDTIYAEGQRRYVESLSAYARQFLELMQKPDVESIEGLSPAISIEQKTTSRNPRSTVGTVTEIYDYMRLLWARAGIPYSPATGLPIESQTVSQMVDRTMELEDGTRLYLLAPMVRGRKGEFRKEFAELLKNGFQRVKVNGEFHELEDPPKLDKKFKHDIDVVVDRVVVRAGMEQRLAESFETALGLAQGIAVAEYADIAPGETEPKRITFSANFACPVSGFSIPEIEPRLFSFNNPFGACPTCDGLGEQLKIDPALIVPDKDLDLLNGAIAPWAKSSSPYQTQTLQALSAHYRFDLGKPWNKLPEKVQDIILYGTGDEEIQFVYDDGMRSYKVKKTFEGVIPNLDRRYRETDSAWVREEISRFQSAAPCPDCGGKRLKPQALAVKIAGLDISEAGEFSIRKAGEWFGKVHKSLTKQQNEIAGRILKEINDRLIFLNDVGLDYLTLNRGSGTLSGGESQRIRLASQIGSGLTGVLYVLDEPSIGLHQRDNERLLETLKRLRDLGNSVIVVEHDEDAILLADHVIDMGPAAGVHGGQIIASGTPDEVMQNPKSLTADYLNGTREIAIPKRRPVVKGSRRITLKGASGNNLKNVTASIPLGTFTAITGVSGGGKSTLIIETLYKALARKLNGASDSPSPYESLEGLQHLDKVIDIDQSPIGRTPRSNPATYTGAFGPIRDWYAGLPEAKARGYAPGRFSFNVKGGRCEACQGDGVIKIEMHFLPDVYVTCETCKGKRYNRETLEVLFKGKSIADVLDMTVEDAAKFFAAMPAIFSKLDTLNQVGLGYIKVGQQATTLSGGEAQRVKLAKELSKRATGRTLYILDEPTTGLHFEDVKKLLEVLHELVDAGNTVVVIEHNLDVVKTADWVLDLGPEGGDGGGRLVAEGTPEDIIAVEESWTGRFLAETFRRQDERRAARNKREKAATKSKAAAPEEKPKAKKPVKKTKAGAGAK</sequence>
<evidence type="ECO:0000256" key="9">
    <source>
        <dbReference type="ARBA" id="ARBA00022833"/>
    </source>
</evidence>
<evidence type="ECO:0000259" key="19">
    <source>
        <dbReference type="PROSITE" id="PS50893"/>
    </source>
</evidence>
<dbReference type="PANTHER" id="PTHR43152">
    <property type="entry name" value="UVRABC SYSTEM PROTEIN A"/>
    <property type="match status" value="1"/>
</dbReference>
<dbReference type="SUPFAM" id="SSF52540">
    <property type="entry name" value="P-loop containing nucleoside triphosphate hydrolases"/>
    <property type="match status" value="2"/>
</dbReference>
<feature type="domain" description="ABC transporter" evidence="19">
    <location>
        <begin position="275"/>
        <end position="602"/>
    </location>
</feature>
<dbReference type="PROSITE" id="PS50893">
    <property type="entry name" value="ABC_TRANSPORTER_2"/>
    <property type="match status" value="2"/>
</dbReference>
<comment type="subcellular location">
    <subcellularLocation>
        <location evidence="1 17">Cytoplasm</location>
    </subcellularLocation>
</comment>
<evidence type="ECO:0000256" key="4">
    <source>
        <dbReference type="ARBA" id="ARBA00022737"/>
    </source>
</evidence>
<dbReference type="InterPro" id="IPR041552">
    <property type="entry name" value="UvrA_DNA-bd"/>
</dbReference>
<dbReference type="PATRIC" id="fig|1280954.3.peg.2140"/>
<reference evidence="20 21" key="1">
    <citation type="journal article" date="2014" name="Antonie Van Leeuwenhoek">
        <title>Hyphomonas beringensis sp. nov. and Hyphomonas chukchiensis sp. nov., isolated from surface seawater of the Bering Sea and Chukchi Sea.</title>
        <authorList>
            <person name="Li C."/>
            <person name="Lai Q."/>
            <person name="Li G."/>
            <person name="Dong C."/>
            <person name="Wang J."/>
            <person name="Liao Y."/>
            <person name="Shao Z."/>
        </authorList>
    </citation>
    <scope>NUCLEOTIDE SEQUENCE [LARGE SCALE GENOMIC DNA]</scope>
    <source>
        <strain evidence="20 21">PS728</strain>
    </source>
</reference>
<keyword evidence="9 17" id="KW-0862">Zinc</keyword>
<evidence type="ECO:0000256" key="5">
    <source>
        <dbReference type="ARBA" id="ARBA00022741"/>
    </source>
</evidence>
<evidence type="ECO:0000256" key="13">
    <source>
        <dbReference type="ARBA" id="ARBA00023204"/>
    </source>
</evidence>
<dbReference type="CDD" id="cd03270">
    <property type="entry name" value="ABC_UvrA_I"/>
    <property type="match status" value="1"/>
</dbReference>
<dbReference type="InterPro" id="IPR013815">
    <property type="entry name" value="ATP_grasp_subdomain_1"/>
</dbReference>
<feature type="zinc finger region" description="C4-type" evidence="17">
    <location>
        <begin position="748"/>
        <end position="774"/>
    </location>
</feature>
<keyword evidence="11 17" id="KW-0267">Excision nuclease</keyword>
<name>A0A062VFW9_9PROT</name>
<dbReference type="OrthoDB" id="9809851at2"/>
<dbReference type="GO" id="GO:0005737">
    <property type="term" value="C:cytoplasm"/>
    <property type="evidence" value="ECO:0007669"/>
    <property type="project" value="UniProtKB-SubCell"/>
</dbReference>
<evidence type="ECO:0000256" key="3">
    <source>
        <dbReference type="ARBA" id="ARBA00022723"/>
    </source>
</evidence>
<organism evidence="20 21">
    <name type="scientific">Hyphomonas polymorpha PS728</name>
    <dbReference type="NCBI Taxonomy" id="1280954"/>
    <lineage>
        <taxon>Bacteria</taxon>
        <taxon>Pseudomonadati</taxon>
        <taxon>Pseudomonadota</taxon>
        <taxon>Alphaproteobacteria</taxon>
        <taxon>Hyphomonadales</taxon>
        <taxon>Hyphomonadaceae</taxon>
        <taxon>Hyphomonas</taxon>
    </lineage>
</organism>
<dbReference type="GO" id="GO:0003677">
    <property type="term" value="F:DNA binding"/>
    <property type="evidence" value="ECO:0007669"/>
    <property type="project" value="UniProtKB-UniRule"/>
</dbReference>
<comment type="similarity">
    <text evidence="14 17">Belongs to the ABC transporter superfamily. UvrA family.</text>
</comment>
<keyword evidence="21" id="KW-1185">Reference proteome</keyword>
<evidence type="ECO:0000256" key="16">
    <source>
        <dbReference type="ARBA" id="ARBA00042156"/>
    </source>
</evidence>
<keyword evidence="17" id="KW-0742">SOS response</keyword>
<evidence type="ECO:0000256" key="15">
    <source>
        <dbReference type="ARBA" id="ARBA00039316"/>
    </source>
</evidence>
<protein>
    <recommendedName>
        <fullName evidence="15 17">UvrABC system protein A</fullName>
        <shortName evidence="17">UvrA protein</shortName>
    </recommendedName>
    <alternativeName>
        <fullName evidence="16 17">Excinuclease ABC subunit A</fullName>
    </alternativeName>
</protein>
<evidence type="ECO:0000256" key="17">
    <source>
        <dbReference type="HAMAP-Rule" id="MF_00205"/>
    </source>
</evidence>
<dbReference type="InterPro" id="IPR003439">
    <property type="entry name" value="ABC_transporter-like_ATP-bd"/>
</dbReference>
<dbReference type="RefSeq" id="WP_035598198.1">
    <property type="nucleotide sequence ID" value="NZ_ARYM01000011.1"/>
</dbReference>
<keyword evidence="8 17" id="KW-0863">Zinc-finger</keyword>
<evidence type="ECO:0000256" key="11">
    <source>
        <dbReference type="ARBA" id="ARBA00022881"/>
    </source>
</evidence>
<dbReference type="InterPro" id="IPR017871">
    <property type="entry name" value="ABC_transporter-like_CS"/>
</dbReference>
<dbReference type="NCBIfam" id="TIGR00630">
    <property type="entry name" value="uvra"/>
    <property type="match status" value="1"/>
</dbReference>
<dbReference type="FunFam" id="1.20.1580.10:FF:000002">
    <property type="entry name" value="UvrABC system protein A"/>
    <property type="match status" value="1"/>
</dbReference>
<dbReference type="HAMAP" id="MF_00205">
    <property type="entry name" value="UvrA"/>
    <property type="match status" value="1"/>
</dbReference>
<evidence type="ECO:0000256" key="8">
    <source>
        <dbReference type="ARBA" id="ARBA00022771"/>
    </source>
</evidence>
<dbReference type="GO" id="GO:0009380">
    <property type="term" value="C:excinuclease repair complex"/>
    <property type="evidence" value="ECO:0007669"/>
    <property type="project" value="InterPro"/>
</dbReference>
<accession>A0A062VFW9</accession>
<feature type="domain" description="ABC transporter" evidence="19">
    <location>
        <begin position="610"/>
        <end position="945"/>
    </location>
</feature>
<dbReference type="CDD" id="cd03271">
    <property type="entry name" value="ABC_UvrA_II"/>
    <property type="match status" value="1"/>
</dbReference>
<dbReference type="GO" id="GO:0005524">
    <property type="term" value="F:ATP binding"/>
    <property type="evidence" value="ECO:0007669"/>
    <property type="project" value="UniProtKB-UniRule"/>
</dbReference>
<dbReference type="GO" id="GO:0016887">
    <property type="term" value="F:ATP hydrolysis activity"/>
    <property type="evidence" value="ECO:0007669"/>
    <property type="project" value="InterPro"/>
</dbReference>
<evidence type="ECO:0000256" key="7">
    <source>
        <dbReference type="ARBA" id="ARBA00022769"/>
    </source>
</evidence>
<keyword evidence="12 17" id="KW-0238">DNA-binding</keyword>
<comment type="caution">
    <text evidence="20">The sequence shown here is derived from an EMBL/GenBank/DDBJ whole genome shotgun (WGS) entry which is preliminary data.</text>
</comment>
<keyword evidence="7 17" id="KW-0228">DNA excision</keyword>
<keyword evidence="3 17" id="KW-0479">Metal-binding</keyword>
<feature type="compositionally biased region" description="Basic residues" evidence="18">
    <location>
        <begin position="978"/>
        <end position="987"/>
    </location>
</feature>
<dbReference type="GO" id="GO:0006289">
    <property type="term" value="P:nucleotide-excision repair"/>
    <property type="evidence" value="ECO:0007669"/>
    <property type="project" value="UniProtKB-UniRule"/>
</dbReference>
<dbReference type="Proteomes" id="UP000027100">
    <property type="component" value="Unassembled WGS sequence"/>
</dbReference>
<dbReference type="Gene3D" id="1.10.8.280">
    <property type="entry name" value="ABC transporter ATPase domain-like"/>
    <property type="match status" value="1"/>
</dbReference>
<dbReference type="InterPro" id="IPR004602">
    <property type="entry name" value="UvrA"/>
</dbReference>
<keyword evidence="10 17" id="KW-0067">ATP-binding</keyword>
<keyword evidence="5 17" id="KW-0547">Nucleotide-binding</keyword>
<keyword evidence="13 17" id="KW-0234">DNA repair</keyword>
<dbReference type="eggNOG" id="COG0178">
    <property type="taxonomic scope" value="Bacteria"/>
</dbReference>
<dbReference type="EMBL" id="ARYM01000011">
    <property type="protein sequence ID" value="KCZ98340.1"/>
    <property type="molecule type" value="Genomic_DNA"/>
</dbReference>
<comment type="caution">
    <text evidence="17">Lacks conserved residue(s) required for the propagation of feature annotation.</text>
</comment>
<keyword evidence="2 17" id="KW-0963">Cytoplasm</keyword>
<evidence type="ECO:0000256" key="1">
    <source>
        <dbReference type="ARBA" id="ARBA00004496"/>
    </source>
</evidence>
<keyword evidence="4 17" id="KW-0677">Repeat</keyword>
<gene>
    <name evidence="17" type="primary">uvrA</name>
    <name evidence="20" type="ORF">HPO_10562</name>
</gene>
<feature type="binding site" evidence="17">
    <location>
        <begin position="34"/>
        <end position="41"/>
    </location>
    <ligand>
        <name>ATP</name>
        <dbReference type="ChEBI" id="CHEBI:30616"/>
    </ligand>
</feature>
<dbReference type="GO" id="GO:0009381">
    <property type="term" value="F:excinuclease ABC activity"/>
    <property type="evidence" value="ECO:0007669"/>
    <property type="project" value="UniProtKB-UniRule"/>
</dbReference>
<dbReference type="Gene3D" id="1.20.1580.10">
    <property type="entry name" value="ABC transporter ATPase like domain"/>
    <property type="match status" value="2"/>
</dbReference>
<dbReference type="GO" id="GO:0009432">
    <property type="term" value="P:SOS response"/>
    <property type="evidence" value="ECO:0007669"/>
    <property type="project" value="UniProtKB-UniRule"/>
</dbReference>
<proteinExistence type="inferred from homology"/>
<feature type="binding site" evidence="17">
    <location>
        <begin position="649"/>
        <end position="656"/>
    </location>
    <ligand>
        <name>ATP</name>
        <dbReference type="ChEBI" id="CHEBI:30616"/>
    </ligand>
</feature>
<evidence type="ECO:0000256" key="6">
    <source>
        <dbReference type="ARBA" id="ARBA00022763"/>
    </source>
</evidence>